<dbReference type="OrthoDB" id="419598at2759"/>
<dbReference type="PANTHER" id="PTHR43349:SF93">
    <property type="entry name" value="ISOFLAVONE REDUCTASE HOMOLOG P3-RELATED"/>
    <property type="match status" value="1"/>
</dbReference>
<keyword evidence="3" id="KW-1185">Reference proteome</keyword>
<protein>
    <submittedName>
        <fullName evidence="2">NmrA-like protein</fullName>
    </submittedName>
</protein>
<dbReference type="Pfam" id="PF05368">
    <property type="entry name" value="NmrA"/>
    <property type="match status" value="1"/>
</dbReference>
<organism evidence="2 3">
    <name type="scientific">Coccomyxa subellipsoidea (strain C-169)</name>
    <name type="common">Green microalga</name>
    <dbReference type="NCBI Taxonomy" id="574566"/>
    <lineage>
        <taxon>Eukaryota</taxon>
        <taxon>Viridiplantae</taxon>
        <taxon>Chlorophyta</taxon>
        <taxon>core chlorophytes</taxon>
        <taxon>Trebouxiophyceae</taxon>
        <taxon>Trebouxiophyceae incertae sedis</taxon>
        <taxon>Coccomyxaceae</taxon>
        <taxon>Coccomyxa</taxon>
        <taxon>Coccomyxa subellipsoidea</taxon>
    </lineage>
</organism>
<dbReference type="InterPro" id="IPR036291">
    <property type="entry name" value="NAD(P)-bd_dom_sf"/>
</dbReference>
<dbReference type="Gene3D" id="3.90.25.10">
    <property type="entry name" value="UDP-galactose 4-epimerase, domain 1"/>
    <property type="match status" value="1"/>
</dbReference>
<name>I0YW32_COCSC</name>
<dbReference type="eggNOG" id="ENOG502QPMY">
    <property type="taxonomic scope" value="Eukaryota"/>
</dbReference>
<reference evidence="2 3" key="1">
    <citation type="journal article" date="2012" name="Genome Biol.">
        <title>The genome of the polar eukaryotic microalga coccomyxa subellipsoidea reveals traits of cold adaptation.</title>
        <authorList>
            <person name="Blanc G."/>
            <person name="Agarkova I."/>
            <person name="Grimwood J."/>
            <person name="Kuo A."/>
            <person name="Brueggeman A."/>
            <person name="Dunigan D."/>
            <person name="Gurnon J."/>
            <person name="Ladunga I."/>
            <person name="Lindquist E."/>
            <person name="Lucas S."/>
            <person name="Pangilinan J."/>
            <person name="Proschold T."/>
            <person name="Salamov A."/>
            <person name="Schmutz J."/>
            <person name="Weeks D."/>
            <person name="Yamada T."/>
            <person name="Claverie J.M."/>
            <person name="Grigoriev I."/>
            <person name="Van Etten J."/>
            <person name="Lomsadze A."/>
            <person name="Borodovsky M."/>
        </authorList>
    </citation>
    <scope>NUCLEOTIDE SEQUENCE [LARGE SCALE GENOMIC DNA]</scope>
    <source>
        <strain evidence="2 3">C-169</strain>
    </source>
</reference>
<gene>
    <name evidence="2" type="ORF">COCSUDRAFT_23909</name>
</gene>
<dbReference type="AlphaFoldDB" id="I0YW32"/>
<dbReference type="PANTHER" id="PTHR43349">
    <property type="entry name" value="PINORESINOL REDUCTASE-RELATED"/>
    <property type="match status" value="1"/>
</dbReference>
<evidence type="ECO:0000259" key="1">
    <source>
        <dbReference type="Pfam" id="PF05368"/>
    </source>
</evidence>
<sequence length="323" mass="34897">MVKVLIVGATGFLGNLIAKEAVKLGHQVTALVSEDSLAKKKETVEGLKAAGVQIKTGSLESDHKDLVALLKTVEVVVSAVNGPAMTAQTKLVAAAKEAGTIKQFMPSEFSVFGAVGEASAPLLFGPKAEVRAALEASGVLYTYIVSYGFASYWANGLGELGQKNRVPPSPSTANKVPFYGTGRTKLVMNVEGDIAAYAARAIGDSRTLNRQMHVRPPLNALSQHDMAYIWEDKIFRQLCIGSRLDRAFVSNADLEQRIASAEDPIKKTLLQLQKTFTVDGVTTPLGPKDVEASRLYPDYFYNPIAKYMNNLIDTFRTQLAAEE</sequence>
<dbReference type="EMBL" id="AGSI01000009">
    <property type="protein sequence ID" value="EIE22601.1"/>
    <property type="molecule type" value="Genomic_DNA"/>
</dbReference>
<dbReference type="RefSeq" id="XP_005647145.1">
    <property type="nucleotide sequence ID" value="XM_005647088.1"/>
</dbReference>
<proteinExistence type="predicted"/>
<dbReference type="Proteomes" id="UP000007264">
    <property type="component" value="Unassembled WGS sequence"/>
</dbReference>
<dbReference type="SUPFAM" id="SSF51735">
    <property type="entry name" value="NAD(P)-binding Rossmann-fold domains"/>
    <property type="match status" value="1"/>
</dbReference>
<dbReference type="InterPro" id="IPR008030">
    <property type="entry name" value="NmrA-like"/>
</dbReference>
<accession>I0YW32</accession>
<evidence type="ECO:0000313" key="3">
    <source>
        <dbReference type="Proteomes" id="UP000007264"/>
    </source>
</evidence>
<dbReference type="GeneID" id="17040588"/>
<dbReference type="Gene3D" id="3.40.50.720">
    <property type="entry name" value="NAD(P)-binding Rossmann-like Domain"/>
    <property type="match status" value="1"/>
</dbReference>
<feature type="domain" description="NmrA-like" evidence="1">
    <location>
        <begin position="3"/>
        <end position="300"/>
    </location>
</feature>
<dbReference type="InterPro" id="IPR050608">
    <property type="entry name" value="NmrA-type/Isoflavone_red_sf"/>
</dbReference>
<comment type="caution">
    <text evidence="2">The sequence shown here is derived from an EMBL/GenBank/DDBJ whole genome shotgun (WGS) entry which is preliminary data.</text>
</comment>
<dbReference type="KEGG" id="csl:COCSUDRAFT_23909"/>
<evidence type="ECO:0000313" key="2">
    <source>
        <dbReference type="EMBL" id="EIE22601.1"/>
    </source>
</evidence>